<dbReference type="PANTHER" id="PTHR47235:SF1">
    <property type="entry name" value="BLR6548 PROTEIN"/>
    <property type="match status" value="1"/>
</dbReference>
<evidence type="ECO:0000313" key="5">
    <source>
        <dbReference type="Proteomes" id="UP000000442"/>
    </source>
</evidence>
<protein>
    <submittedName>
        <fullName evidence="4">Predicted leucine/isoleucine/valine-binding protein LS-BP LivK</fullName>
    </submittedName>
</protein>
<dbReference type="InterPro" id="IPR028081">
    <property type="entry name" value="Leu-bd"/>
</dbReference>
<accession>C0QE35</accession>
<dbReference type="InterPro" id="IPR028082">
    <property type="entry name" value="Peripla_BP_I"/>
</dbReference>
<dbReference type="Proteomes" id="UP000000442">
    <property type="component" value="Chromosome"/>
</dbReference>
<proteinExistence type="inferred from homology"/>
<evidence type="ECO:0000256" key="2">
    <source>
        <dbReference type="ARBA" id="ARBA00022729"/>
    </source>
</evidence>
<evidence type="ECO:0000259" key="3">
    <source>
        <dbReference type="Pfam" id="PF13458"/>
    </source>
</evidence>
<name>C0QE35_DESAH</name>
<organism evidence="4 5">
    <name type="scientific">Desulforapulum autotrophicum (strain ATCC 43914 / DSM 3382 / VKM B-1955 / HRM2)</name>
    <name type="common">Desulfobacterium autotrophicum</name>
    <dbReference type="NCBI Taxonomy" id="177437"/>
    <lineage>
        <taxon>Bacteria</taxon>
        <taxon>Pseudomonadati</taxon>
        <taxon>Thermodesulfobacteriota</taxon>
        <taxon>Desulfobacteria</taxon>
        <taxon>Desulfobacterales</taxon>
        <taxon>Desulfobacteraceae</taxon>
        <taxon>Desulforapulum</taxon>
    </lineage>
</organism>
<comment type="similarity">
    <text evidence="1">Belongs to the leucine-binding protein family.</text>
</comment>
<dbReference type="PROSITE" id="PS51257">
    <property type="entry name" value="PROKAR_LIPOPROTEIN"/>
    <property type="match status" value="1"/>
</dbReference>
<dbReference type="AlphaFoldDB" id="C0QE35"/>
<dbReference type="PANTHER" id="PTHR47235">
    <property type="entry name" value="BLR6548 PROTEIN"/>
    <property type="match status" value="1"/>
</dbReference>
<dbReference type="eggNOG" id="COG0683">
    <property type="taxonomic scope" value="Bacteria"/>
</dbReference>
<dbReference type="RefSeq" id="WP_012662403.1">
    <property type="nucleotide sequence ID" value="NC_012108.1"/>
</dbReference>
<dbReference type="SUPFAM" id="SSF53822">
    <property type="entry name" value="Periplasmic binding protein-like I"/>
    <property type="match status" value="1"/>
</dbReference>
<feature type="domain" description="Leucine-binding protein" evidence="3">
    <location>
        <begin position="37"/>
        <end position="386"/>
    </location>
</feature>
<gene>
    <name evidence="4" type="ordered locus">HRM2_00290</name>
</gene>
<dbReference type="EMBL" id="CP001087">
    <property type="protein sequence ID" value="ACN13152.1"/>
    <property type="molecule type" value="Genomic_DNA"/>
</dbReference>
<reference evidence="4 5" key="1">
    <citation type="journal article" date="2009" name="Environ. Microbiol.">
        <title>Genome sequence of Desulfobacterium autotrophicum HRM2, a marine sulfate reducer oxidizing organic carbon completely to carbon dioxide.</title>
        <authorList>
            <person name="Strittmatter A.W."/>
            <person name="Liesegang H."/>
            <person name="Rabus R."/>
            <person name="Decker I."/>
            <person name="Amann J."/>
            <person name="Andres S."/>
            <person name="Henne A."/>
            <person name="Fricke W.F."/>
            <person name="Martinez-Arias R."/>
            <person name="Bartels D."/>
            <person name="Goesmann A."/>
            <person name="Krause L."/>
            <person name="Puehler A."/>
            <person name="Klenk H.P."/>
            <person name="Richter M."/>
            <person name="Schuler M."/>
            <person name="Gloeckner F.O."/>
            <person name="Meyerdierks A."/>
            <person name="Gottschalk G."/>
            <person name="Amann R."/>
        </authorList>
    </citation>
    <scope>NUCLEOTIDE SEQUENCE [LARGE SCALE GENOMIC DNA]</scope>
    <source>
        <strain evidence="5">ATCC 43914 / DSM 3382 / HRM2</strain>
    </source>
</reference>
<dbReference type="STRING" id="177437.HRM2_00290"/>
<dbReference type="Gene3D" id="3.40.50.2300">
    <property type="match status" value="2"/>
</dbReference>
<dbReference type="CDD" id="cd19978">
    <property type="entry name" value="PBP1_ABC_ligand_binding-like"/>
    <property type="match status" value="1"/>
</dbReference>
<evidence type="ECO:0000313" key="4">
    <source>
        <dbReference type="EMBL" id="ACN13152.1"/>
    </source>
</evidence>
<sequence>MIQRLGILLVFMVILGCTRGEDILSPGENQTGITTDEIRIGSSLALGGHAGYLGTHMLHGAMAYINHINETGGIHGRKINLIALDDGYDPARCLYNTQQLIAEHGVFSLFCYVGTPTTVRIIPLVNEAKIPLLGMLTGANRLREPFNRFLINSRASYYQEISAAVDLMVKKYQFDRVAVFYQYDEYGLDGLRGAEIALKQYDLIPVAKGTYVRGTIDVETGLEQIAASKAQAVVMIGTYDSCARFIQLARIQQFAPLFYNVSFVGSKELARRLGPLGEGVLVTQVVPPPHALEDGMALPGVKDYMEMLKRYYPSSLPSFVGLEGYINAKILVRGLELSGRELTRKKFINAIESIHEFDLGIQNPLSFARDDHQGLDRVYFTQIKQGRLVLFP</sequence>
<dbReference type="Pfam" id="PF13458">
    <property type="entry name" value="Peripla_BP_6"/>
    <property type="match status" value="1"/>
</dbReference>
<dbReference type="KEGG" id="dat:HRM2_00290"/>
<dbReference type="HOGENOM" id="CLU_027128_7_0_7"/>
<keyword evidence="2" id="KW-0732">Signal</keyword>
<evidence type="ECO:0000256" key="1">
    <source>
        <dbReference type="ARBA" id="ARBA00010062"/>
    </source>
</evidence>
<keyword evidence="5" id="KW-1185">Reference proteome</keyword>